<dbReference type="EMBL" id="JASCZI010000066">
    <property type="protein sequence ID" value="MED6108117.1"/>
    <property type="molecule type" value="Genomic_DNA"/>
</dbReference>
<evidence type="ECO:0000313" key="2">
    <source>
        <dbReference type="Proteomes" id="UP001341840"/>
    </source>
</evidence>
<organism evidence="1 2">
    <name type="scientific">Stylosanthes scabra</name>
    <dbReference type="NCBI Taxonomy" id="79078"/>
    <lineage>
        <taxon>Eukaryota</taxon>
        <taxon>Viridiplantae</taxon>
        <taxon>Streptophyta</taxon>
        <taxon>Embryophyta</taxon>
        <taxon>Tracheophyta</taxon>
        <taxon>Spermatophyta</taxon>
        <taxon>Magnoliopsida</taxon>
        <taxon>eudicotyledons</taxon>
        <taxon>Gunneridae</taxon>
        <taxon>Pentapetalae</taxon>
        <taxon>rosids</taxon>
        <taxon>fabids</taxon>
        <taxon>Fabales</taxon>
        <taxon>Fabaceae</taxon>
        <taxon>Papilionoideae</taxon>
        <taxon>50 kb inversion clade</taxon>
        <taxon>dalbergioids sensu lato</taxon>
        <taxon>Dalbergieae</taxon>
        <taxon>Pterocarpus clade</taxon>
        <taxon>Stylosanthes</taxon>
    </lineage>
</organism>
<dbReference type="Proteomes" id="UP001341840">
    <property type="component" value="Unassembled WGS sequence"/>
</dbReference>
<comment type="caution">
    <text evidence="1">The sequence shown here is derived from an EMBL/GenBank/DDBJ whole genome shotgun (WGS) entry which is preliminary data.</text>
</comment>
<gene>
    <name evidence="1" type="ORF">PIB30_020563</name>
</gene>
<accession>A0ABU6Q980</accession>
<proteinExistence type="predicted"/>
<reference evidence="1 2" key="1">
    <citation type="journal article" date="2023" name="Plants (Basel)">
        <title>Bridging the Gap: Combining Genomics and Transcriptomics Approaches to Understand Stylosanthes scabra, an Orphan Legume from the Brazilian Caatinga.</title>
        <authorList>
            <person name="Ferreira-Neto J.R.C."/>
            <person name="da Silva M.D."/>
            <person name="Binneck E."/>
            <person name="de Melo N.F."/>
            <person name="da Silva R.H."/>
            <person name="de Melo A.L.T.M."/>
            <person name="Pandolfi V."/>
            <person name="Bustamante F.O."/>
            <person name="Brasileiro-Vidal A.C."/>
            <person name="Benko-Iseppon A.M."/>
        </authorList>
    </citation>
    <scope>NUCLEOTIDE SEQUENCE [LARGE SCALE GENOMIC DNA]</scope>
    <source>
        <tissue evidence="1">Leaves</tissue>
    </source>
</reference>
<evidence type="ECO:0000313" key="1">
    <source>
        <dbReference type="EMBL" id="MED6108117.1"/>
    </source>
</evidence>
<name>A0ABU6Q980_9FABA</name>
<sequence>MLDCRGLHHLTSLQQLSIEVCPKLNITEERLPASISTLYIYGKCPLTSKLQEMNDPRIQIETSDRLRV</sequence>
<keyword evidence="2" id="KW-1185">Reference proteome</keyword>
<protein>
    <submittedName>
        <fullName evidence="1">Uncharacterized protein</fullName>
    </submittedName>
</protein>